<keyword evidence="1" id="KW-1185">Reference proteome</keyword>
<proteinExistence type="predicted"/>
<protein>
    <submittedName>
        <fullName evidence="2">Uncharacterized protein</fullName>
    </submittedName>
</protein>
<dbReference type="Proteomes" id="UP000887577">
    <property type="component" value="Unplaced"/>
</dbReference>
<dbReference type="Gene3D" id="1.10.510.10">
    <property type="entry name" value="Transferase(Phosphotransferase) domain 1"/>
    <property type="match status" value="1"/>
</dbReference>
<name>A0A914XX42_9BILA</name>
<reference evidence="2" key="1">
    <citation type="submission" date="2022-11" db="UniProtKB">
        <authorList>
            <consortium name="WormBaseParasite"/>
        </authorList>
    </citation>
    <scope>IDENTIFICATION</scope>
</reference>
<accession>A0A914XX42</accession>
<dbReference type="AlphaFoldDB" id="A0A914XX42"/>
<evidence type="ECO:0000313" key="2">
    <source>
        <dbReference type="WBParaSite" id="PSU_v2.g12515.t1"/>
    </source>
</evidence>
<dbReference type="WBParaSite" id="PSU_v2.g12515.t1">
    <property type="protein sequence ID" value="PSU_v2.g12515.t1"/>
    <property type="gene ID" value="PSU_v2.g12515"/>
</dbReference>
<sequence>MFKERCRYGHCLSEMMGGCPRQYIEILKYVDSLRYYDIPNYNKIYKLLRTAMKLFKVPEFPYDWEPLLDKTTSQKLEPAAQAPV</sequence>
<organism evidence="1 2">
    <name type="scientific">Panagrolaimus superbus</name>
    <dbReference type="NCBI Taxonomy" id="310955"/>
    <lineage>
        <taxon>Eukaryota</taxon>
        <taxon>Metazoa</taxon>
        <taxon>Ecdysozoa</taxon>
        <taxon>Nematoda</taxon>
        <taxon>Chromadorea</taxon>
        <taxon>Rhabditida</taxon>
        <taxon>Tylenchina</taxon>
        <taxon>Panagrolaimomorpha</taxon>
        <taxon>Panagrolaimoidea</taxon>
        <taxon>Panagrolaimidae</taxon>
        <taxon>Panagrolaimus</taxon>
    </lineage>
</organism>
<evidence type="ECO:0000313" key="1">
    <source>
        <dbReference type="Proteomes" id="UP000887577"/>
    </source>
</evidence>